<dbReference type="CDD" id="cd04179">
    <property type="entry name" value="DPM_DPG-synthase_like"/>
    <property type="match status" value="1"/>
</dbReference>
<proteinExistence type="predicted"/>
<dbReference type="PANTHER" id="PTHR48090:SF7">
    <property type="entry name" value="RFBJ PROTEIN"/>
    <property type="match status" value="1"/>
</dbReference>
<keyword evidence="4" id="KW-1185">Reference proteome</keyword>
<dbReference type="InterPro" id="IPR029044">
    <property type="entry name" value="Nucleotide-diphossugar_trans"/>
</dbReference>
<dbReference type="Gene3D" id="3.90.550.10">
    <property type="entry name" value="Spore Coat Polysaccharide Biosynthesis Protein SpsA, Chain A"/>
    <property type="match status" value="1"/>
</dbReference>
<organism evidence="3 4">
    <name type="scientific">Candidatus Nitronereus thalassa</name>
    <dbReference type="NCBI Taxonomy" id="3020898"/>
    <lineage>
        <taxon>Bacteria</taxon>
        <taxon>Pseudomonadati</taxon>
        <taxon>Nitrospirota</taxon>
        <taxon>Nitrospiria</taxon>
        <taxon>Nitrospirales</taxon>
        <taxon>Nitrospiraceae</taxon>
        <taxon>Candidatus Nitronereus</taxon>
    </lineage>
</organism>
<feature type="domain" description="Glycosyltransferase 2-like" evidence="2">
    <location>
        <begin position="10"/>
        <end position="160"/>
    </location>
</feature>
<evidence type="ECO:0000256" key="1">
    <source>
        <dbReference type="SAM" id="Phobius"/>
    </source>
</evidence>
<evidence type="ECO:0000313" key="3">
    <source>
        <dbReference type="EMBL" id="MDT7041652.1"/>
    </source>
</evidence>
<protein>
    <submittedName>
        <fullName evidence="3">Glycosyltransferase family 2 protein</fullName>
    </submittedName>
</protein>
<dbReference type="Pfam" id="PF00535">
    <property type="entry name" value="Glycos_transf_2"/>
    <property type="match status" value="1"/>
</dbReference>
<gene>
    <name evidence="3" type="ORF">PPG34_04770</name>
</gene>
<sequence length="245" mass="27205">MGDKPTIALILLVFNEIDGLKAIVPAIDQSLFNEIILVDGGSSDGSTEFARKAGLRVIQQRKPGLSEAVLEAVSAATSEYLIEFSPDGNCKADDLPNLVAKIREGYDLVVVSRYLPPAVSYDDTAITHFGNWMFTKMIGMLGSPVVTDALTIYRGFRREIPISPSFKRLLVGPVFEPLVTAWVLGNGRSYAEIPGDEPRRIGGERKMRVIYNGSCIIYMVVRMYLLKLTRRIFMLKPRRLPPSSH</sequence>
<accession>A0ABU3K5F8</accession>
<evidence type="ECO:0000259" key="2">
    <source>
        <dbReference type="Pfam" id="PF00535"/>
    </source>
</evidence>
<dbReference type="InterPro" id="IPR050256">
    <property type="entry name" value="Glycosyltransferase_2"/>
</dbReference>
<dbReference type="Proteomes" id="UP001250932">
    <property type="component" value="Unassembled WGS sequence"/>
</dbReference>
<name>A0ABU3K5F8_9BACT</name>
<dbReference type="PANTHER" id="PTHR48090">
    <property type="entry name" value="UNDECAPRENYL-PHOSPHATE 4-DEOXY-4-FORMAMIDO-L-ARABINOSE TRANSFERASE-RELATED"/>
    <property type="match status" value="1"/>
</dbReference>
<dbReference type="RefSeq" id="WP_313832001.1">
    <property type="nucleotide sequence ID" value="NZ_JAQOUE010000001.1"/>
</dbReference>
<keyword evidence="1" id="KW-0472">Membrane</keyword>
<dbReference type="EMBL" id="JAQOUE010000001">
    <property type="protein sequence ID" value="MDT7041652.1"/>
    <property type="molecule type" value="Genomic_DNA"/>
</dbReference>
<dbReference type="SUPFAM" id="SSF53448">
    <property type="entry name" value="Nucleotide-diphospho-sugar transferases"/>
    <property type="match status" value="1"/>
</dbReference>
<dbReference type="InterPro" id="IPR001173">
    <property type="entry name" value="Glyco_trans_2-like"/>
</dbReference>
<reference evidence="3 4" key="1">
    <citation type="journal article" date="2023" name="ISME J.">
        <title>Cultivation and genomic characterization of novel and ubiquitous marine nitrite-oxidizing bacteria from the Nitrospirales.</title>
        <authorList>
            <person name="Mueller A.J."/>
            <person name="Daebeler A."/>
            <person name="Herbold C.W."/>
            <person name="Kirkegaard R.H."/>
            <person name="Daims H."/>
        </authorList>
    </citation>
    <scope>NUCLEOTIDE SEQUENCE [LARGE SCALE GENOMIC DNA]</scope>
    <source>
        <strain evidence="3 4">EB</strain>
    </source>
</reference>
<feature type="transmembrane region" description="Helical" evidence="1">
    <location>
        <begin position="209"/>
        <end position="226"/>
    </location>
</feature>
<keyword evidence="1" id="KW-1133">Transmembrane helix</keyword>
<evidence type="ECO:0000313" key="4">
    <source>
        <dbReference type="Proteomes" id="UP001250932"/>
    </source>
</evidence>
<keyword evidence="1" id="KW-0812">Transmembrane</keyword>
<comment type="caution">
    <text evidence="3">The sequence shown here is derived from an EMBL/GenBank/DDBJ whole genome shotgun (WGS) entry which is preliminary data.</text>
</comment>